<name>A0AAN9UR82_9PEZI</name>
<dbReference type="PANTHER" id="PTHR24148">
    <property type="entry name" value="ANKYRIN REPEAT DOMAIN-CONTAINING PROTEIN 39 HOMOLOG-RELATED"/>
    <property type="match status" value="1"/>
</dbReference>
<protein>
    <recommendedName>
        <fullName evidence="1">Heterokaryon incompatibility domain-containing protein</fullName>
    </recommendedName>
</protein>
<dbReference type="InterPro" id="IPR052895">
    <property type="entry name" value="HetReg/Transcr_Mod"/>
</dbReference>
<dbReference type="PANTHER" id="PTHR24148:SF73">
    <property type="entry name" value="HET DOMAIN PROTEIN (AFU_ORTHOLOGUE AFUA_8G01020)"/>
    <property type="match status" value="1"/>
</dbReference>
<reference evidence="2 3" key="1">
    <citation type="submission" date="2024-02" db="EMBL/GenBank/DDBJ databases">
        <title>De novo assembly and annotation of 12 fungi associated with fruit tree decline syndrome in Ontario, Canada.</title>
        <authorList>
            <person name="Sulman M."/>
            <person name="Ellouze W."/>
            <person name="Ilyukhin E."/>
        </authorList>
    </citation>
    <scope>NUCLEOTIDE SEQUENCE [LARGE SCALE GENOMIC DNA]</scope>
    <source>
        <strain evidence="2 3">M11/M66-122</strain>
    </source>
</reference>
<organism evidence="2 3">
    <name type="scientific">Diatrype stigma</name>
    <dbReference type="NCBI Taxonomy" id="117547"/>
    <lineage>
        <taxon>Eukaryota</taxon>
        <taxon>Fungi</taxon>
        <taxon>Dikarya</taxon>
        <taxon>Ascomycota</taxon>
        <taxon>Pezizomycotina</taxon>
        <taxon>Sordariomycetes</taxon>
        <taxon>Xylariomycetidae</taxon>
        <taxon>Xylariales</taxon>
        <taxon>Diatrypaceae</taxon>
        <taxon>Diatrype</taxon>
    </lineage>
</organism>
<dbReference type="Pfam" id="PF06985">
    <property type="entry name" value="HET"/>
    <property type="match status" value="1"/>
</dbReference>
<evidence type="ECO:0000313" key="2">
    <source>
        <dbReference type="EMBL" id="KAK7752516.1"/>
    </source>
</evidence>
<dbReference type="Pfam" id="PF26639">
    <property type="entry name" value="Het-6_barrel"/>
    <property type="match status" value="1"/>
</dbReference>
<dbReference type="AlphaFoldDB" id="A0AAN9UR82"/>
<accession>A0AAN9UR82</accession>
<sequence>MAPQPLQHTPLRLHRGIRVLDLLPSFGRRDASIRCKTREIVLGDPDEQYEAISYVWGAPAGDCTIVCNGQDLLVTPNCRKMLRRLRRFHRTRTLWVDAICIDQTYTGTAERNEQIPLMGQIYHKASASRMVIFDLVRERELTFDPDQIYEARAWDDLDPGTRHKDLYLLGCLRGFQCTIPHDKVYSIYSILRASGILLSPPDYTRPIADVLEDLATSYLRDRKRLDILMTVLPCNEGSKLPVLEIHVMIEVASHYALFLLDNGYLGLAYRTCQEGDQVFLLAGSDWPFVLRQDGNAFRLVAPAYVYGVMEGQLWPEDEGELEQITLV</sequence>
<keyword evidence="3" id="KW-1185">Reference proteome</keyword>
<dbReference type="EMBL" id="JAKJXP020000037">
    <property type="protein sequence ID" value="KAK7752516.1"/>
    <property type="molecule type" value="Genomic_DNA"/>
</dbReference>
<evidence type="ECO:0000313" key="3">
    <source>
        <dbReference type="Proteomes" id="UP001320420"/>
    </source>
</evidence>
<dbReference type="Proteomes" id="UP001320420">
    <property type="component" value="Unassembled WGS sequence"/>
</dbReference>
<gene>
    <name evidence="2" type="ORF">SLS62_005484</name>
</gene>
<proteinExistence type="predicted"/>
<feature type="domain" description="Heterokaryon incompatibility" evidence="1">
    <location>
        <begin position="49"/>
        <end position="131"/>
    </location>
</feature>
<evidence type="ECO:0000259" key="1">
    <source>
        <dbReference type="Pfam" id="PF06985"/>
    </source>
</evidence>
<dbReference type="InterPro" id="IPR010730">
    <property type="entry name" value="HET"/>
</dbReference>
<comment type="caution">
    <text evidence="2">The sequence shown here is derived from an EMBL/GenBank/DDBJ whole genome shotgun (WGS) entry which is preliminary data.</text>
</comment>